<dbReference type="PROSITE" id="PS51736">
    <property type="entry name" value="RECOMBINASES_3"/>
    <property type="match status" value="1"/>
</dbReference>
<organism evidence="4 5">
    <name type="scientific">Bartonella tamiae Th239</name>
    <dbReference type="NCBI Taxonomy" id="1094558"/>
    <lineage>
        <taxon>Bacteria</taxon>
        <taxon>Pseudomonadati</taxon>
        <taxon>Pseudomonadota</taxon>
        <taxon>Alphaproteobacteria</taxon>
        <taxon>Hyphomicrobiales</taxon>
        <taxon>Bartonellaceae</taxon>
        <taxon>Bartonella</taxon>
    </lineage>
</organism>
<feature type="domain" description="Recombinase" evidence="3">
    <location>
        <begin position="172"/>
        <end position="307"/>
    </location>
</feature>
<dbReference type="InterPro" id="IPR050639">
    <property type="entry name" value="SSR_resolvase"/>
</dbReference>
<evidence type="ECO:0000259" key="2">
    <source>
        <dbReference type="PROSITE" id="PS51736"/>
    </source>
</evidence>
<dbReference type="RefSeq" id="WP_008038472.1">
    <property type="nucleotide sequence ID" value="NZ_JH725147.1"/>
</dbReference>
<dbReference type="InterPro" id="IPR038109">
    <property type="entry name" value="DNA_bind_recomb_sf"/>
</dbReference>
<evidence type="ECO:0000256" key="1">
    <source>
        <dbReference type="SAM" id="MobiDB-lite"/>
    </source>
</evidence>
<accession>J0ZP01</accession>
<dbReference type="Pfam" id="PF07508">
    <property type="entry name" value="Recombinase"/>
    <property type="match status" value="1"/>
</dbReference>
<dbReference type="SMART" id="SM00857">
    <property type="entry name" value="Resolvase"/>
    <property type="match status" value="1"/>
</dbReference>
<dbReference type="OrthoDB" id="7475655at2"/>
<dbReference type="InterPro" id="IPR036162">
    <property type="entry name" value="Resolvase-like_N_sf"/>
</dbReference>
<name>J0ZP01_9HYPH</name>
<dbReference type="HOGENOM" id="CLU_010686_18_15_5"/>
<dbReference type="SUPFAM" id="SSF53041">
    <property type="entry name" value="Resolvase-like"/>
    <property type="match status" value="1"/>
</dbReference>
<proteinExistence type="predicted"/>
<dbReference type="EMBL" id="AIMB01000007">
    <property type="protein sequence ID" value="EJF90298.1"/>
    <property type="molecule type" value="Genomic_DNA"/>
</dbReference>
<dbReference type="Gene3D" id="3.40.50.1390">
    <property type="entry name" value="Resolvase, N-terminal catalytic domain"/>
    <property type="match status" value="1"/>
</dbReference>
<dbReference type="AlphaFoldDB" id="J0ZP01"/>
<dbReference type="CDD" id="cd03768">
    <property type="entry name" value="SR_ResInv"/>
    <property type="match status" value="1"/>
</dbReference>
<feature type="compositionally biased region" description="Polar residues" evidence="1">
    <location>
        <begin position="234"/>
        <end position="244"/>
    </location>
</feature>
<evidence type="ECO:0000259" key="3">
    <source>
        <dbReference type="PROSITE" id="PS51737"/>
    </source>
</evidence>
<feature type="domain" description="Resolvase/invertase-type recombinase catalytic" evidence="2">
    <location>
        <begin position="12"/>
        <end position="164"/>
    </location>
</feature>
<dbReference type="PATRIC" id="fig|1094558.3.peg.762"/>
<dbReference type="GO" id="GO:0003677">
    <property type="term" value="F:DNA binding"/>
    <property type="evidence" value="ECO:0007669"/>
    <property type="project" value="InterPro"/>
</dbReference>
<evidence type="ECO:0000313" key="5">
    <source>
        <dbReference type="Proteomes" id="UP000008952"/>
    </source>
</evidence>
<reference evidence="4 5" key="1">
    <citation type="submission" date="2012-03" db="EMBL/GenBank/DDBJ databases">
        <title>The Genome Sequence of Bartonella tamiae Th239.</title>
        <authorList>
            <consortium name="The Broad Institute Genome Sequencing Platform"/>
            <consortium name="The Broad Institute Genome Sequencing Center for Infectious Disease"/>
            <person name="Feldgarden M."/>
            <person name="Kirby J."/>
            <person name="Kosoy M."/>
            <person name="Birtles R."/>
            <person name="Probert W.S."/>
            <person name="Chiaraviglio L."/>
            <person name="Young S.K."/>
            <person name="Zeng Q."/>
            <person name="Gargeya S."/>
            <person name="Fitzgerald M."/>
            <person name="Haas B."/>
            <person name="Abouelleil A."/>
            <person name="Alvarado L."/>
            <person name="Arachchi H.M."/>
            <person name="Berlin A."/>
            <person name="Chapman S.B."/>
            <person name="Gearin G."/>
            <person name="Goldberg J."/>
            <person name="Griggs A."/>
            <person name="Gujja S."/>
            <person name="Hansen M."/>
            <person name="Heiman D."/>
            <person name="Howarth C."/>
            <person name="Larimer J."/>
            <person name="Lui A."/>
            <person name="MacDonald P.J.P."/>
            <person name="McCowen C."/>
            <person name="Montmayeur A."/>
            <person name="Murphy C."/>
            <person name="Neiman D."/>
            <person name="Pearson M."/>
            <person name="Priest M."/>
            <person name="Roberts A."/>
            <person name="Saif S."/>
            <person name="Shea T."/>
            <person name="Sisk P."/>
            <person name="Stolte C."/>
            <person name="Sykes S."/>
            <person name="Wortman J."/>
            <person name="Nusbaum C."/>
            <person name="Birren B."/>
        </authorList>
    </citation>
    <scope>NUCLEOTIDE SEQUENCE [LARGE SCALE GENOMIC DNA]</scope>
    <source>
        <strain evidence="4 5">Th239</strain>
    </source>
</reference>
<dbReference type="GO" id="GO:0000150">
    <property type="term" value="F:DNA strand exchange activity"/>
    <property type="evidence" value="ECO:0007669"/>
    <property type="project" value="InterPro"/>
</dbReference>
<dbReference type="eggNOG" id="COG1961">
    <property type="taxonomic scope" value="Bacteria"/>
</dbReference>
<protein>
    <recommendedName>
        <fullName evidence="6">Resolvase/invertase-type recombinase catalytic domain-containing protein</fullName>
    </recommendedName>
</protein>
<dbReference type="PANTHER" id="PTHR30461">
    <property type="entry name" value="DNA-INVERTASE FROM LAMBDOID PROPHAGE"/>
    <property type="match status" value="1"/>
</dbReference>
<evidence type="ECO:0008006" key="6">
    <source>
        <dbReference type="Google" id="ProtNLM"/>
    </source>
</evidence>
<dbReference type="Pfam" id="PF00239">
    <property type="entry name" value="Resolvase"/>
    <property type="match status" value="1"/>
</dbReference>
<evidence type="ECO:0000313" key="4">
    <source>
        <dbReference type="EMBL" id="EJF90298.1"/>
    </source>
</evidence>
<sequence length="568" mass="64930">MSKNTQQSTKIRCAIYTRKSSDEGLEQEFNSLDAQYEACESYIASQKHEGWVLVKKRYDDGGVSGGTMERAGLNALLKDIDQGLIDMIVVYKIDRLTRSLMDFSKIIERLDKASASFVSVTQSFNTATSMGRLTLNMLLYFAQFEREVTAERIRDKIAASKAKGLWMGGTTPMGYQPHPDPTIRGLIMDDVQAEKVRRLFCLYDKFQCLTKVEEMAQKEGITRKNKNAGLNDKATAQSEGADTDSSQPYLSQSYLSRGAIHKILINPIYIGKVKHKELLYDGRHEAIINCDLWQRVQDKLQMKSAKKRGSQNNTEEIALFKSKLFDETGEHLTPTHTIKNKKIIRYYISSRLLNGKDPSAWRLPAQSFEETLMKAFNEKVSDYVEQSTFAKQQTSIQEIKAQKKQLDLYLKDSPHKRAQVIKRINLKTDQITLHIDTALLFQKLSLPQSEQQTDMTFILPMTLRKRGVEQKLIIGQKLPEQDQALIKSLVKAHQWLNTMKQGQTFASIATQENINESYIRSRIPLAFLSPKLQKAILNGNQPIDLTLEKLVRCKIPLDWAKQEQLFMQ</sequence>
<gene>
    <name evidence="4" type="ORF">ME5_00699</name>
</gene>
<feature type="region of interest" description="Disordered" evidence="1">
    <location>
        <begin position="223"/>
        <end position="247"/>
    </location>
</feature>
<dbReference type="Proteomes" id="UP000008952">
    <property type="component" value="Unassembled WGS sequence"/>
</dbReference>
<dbReference type="InterPro" id="IPR011109">
    <property type="entry name" value="DNA_bind_recombinase_dom"/>
</dbReference>
<dbReference type="Gene3D" id="3.90.1750.20">
    <property type="entry name" value="Putative Large Serine Recombinase, Chain B, Domain 2"/>
    <property type="match status" value="1"/>
</dbReference>
<dbReference type="PROSITE" id="PS51737">
    <property type="entry name" value="RECOMBINASE_DNA_BIND"/>
    <property type="match status" value="1"/>
</dbReference>
<dbReference type="InterPro" id="IPR006119">
    <property type="entry name" value="Resolv_N"/>
</dbReference>
<dbReference type="PANTHER" id="PTHR30461:SF23">
    <property type="entry name" value="DNA RECOMBINASE-RELATED"/>
    <property type="match status" value="1"/>
</dbReference>
<dbReference type="STRING" id="1094558.ME5_00699"/>
<comment type="caution">
    <text evidence="4">The sequence shown here is derived from an EMBL/GenBank/DDBJ whole genome shotgun (WGS) entry which is preliminary data.</text>
</comment>
<keyword evidence="5" id="KW-1185">Reference proteome</keyword>
<dbReference type="SUPFAM" id="SSF109709">
    <property type="entry name" value="KorB DNA-binding domain-like"/>
    <property type="match status" value="1"/>
</dbReference>